<reference evidence="3 4" key="1">
    <citation type="journal article" date="2016" name="Nat. Commun.">
        <title>Thousands of microbial genomes shed light on interconnected biogeochemical processes in an aquifer system.</title>
        <authorList>
            <person name="Anantharaman K."/>
            <person name="Brown C.T."/>
            <person name="Hug L.A."/>
            <person name="Sharon I."/>
            <person name="Castelle C.J."/>
            <person name="Probst A.J."/>
            <person name="Thomas B.C."/>
            <person name="Singh A."/>
            <person name="Wilkins M.J."/>
            <person name="Karaoz U."/>
            <person name="Brodie E.L."/>
            <person name="Williams K.H."/>
            <person name="Hubbard S.S."/>
            <person name="Banfield J.F."/>
        </authorList>
    </citation>
    <scope>NUCLEOTIDE SEQUENCE [LARGE SCALE GENOMIC DNA]</scope>
</reference>
<feature type="transmembrane region" description="Helical" evidence="1">
    <location>
        <begin position="305"/>
        <end position="323"/>
    </location>
</feature>
<keyword evidence="1" id="KW-1133">Transmembrane helix</keyword>
<feature type="transmembrane region" description="Helical" evidence="1">
    <location>
        <begin position="379"/>
        <end position="398"/>
    </location>
</feature>
<evidence type="ECO:0000313" key="4">
    <source>
        <dbReference type="Proteomes" id="UP000177763"/>
    </source>
</evidence>
<name>A0A1F4VKM7_UNCKA</name>
<feature type="transmembrane region" description="Helical" evidence="1">
    <location>
        <begin position="14"/>
        <end position="34"/>
    </location>
</feature>
<feature type="transmembrane region" description="Helical" evidence="1">
    <location>
        <begin position="208"/>
        <end position="229"/>
    </location>
</feature>
<evidence type="ECO:0000313" key="3">
    <source>
        <dbReference type="EMBL" id="OGC57520.1"/>
    </source>
</evidence>
<keyword evidence="1" id="KW-0472">Membrane</keyword>
<feature type="transmembrane region" description="Helical" evidence="1">
    <location>
        <begin position="58"/>
        <end position="77"/>
    </location>
</feature>
<keyword evidence="1" id="KW-0812">Transmembrane</keyword>
<gene>
    <name evidence="3" type="ORF">A3H26_01440</name>
</gene>
<accession>A0A1F4VKM7</accession>
<evidence type="ECO:0000259" key="2">
    <source>
        <dbReference type="Pfam" id="PF13231"/>
    </source>
</evidence>
<sequence>MHFKENFDTRKKNLIAIISIIVVTVLLISLMFPLKNQTAGDDYAYAYSVKKSIETGRLYLSEATTAALVFPVLWAILFSSFLGFSFKTLHISVVFFLPIIAITTYFLLKQFKLKPHLAFFASLFFISVPFIFQYAFTFLTDIPFLTLELLVLLFFVRGLKADKKGDLFLGSIFSALAFLTRQLGLLLPLSVLAAYIVTSRINIISRKYLSILAISVLPALTVILYILVFREGTVNQYIYGKRVSETIHSLLFARSASVGLEAWSRIIYVALEYFWQALGLFSLFAITVIASNFKRYLSKKAIKSLMLALIVFIGLVLLEKIVYMEKTYLGFPLVLYRYESLFPVPWPHIWKYLVMISFLFVTTESLLNLKNLKFTRTAIFLLTSFLLFLGMSAIAIPSHKKYVMSLLPFFLIYICLLSKKLKISGLVAIPVLLFVLIDSLQMTKLRYDTNALAQQKGLEIVGRGIDIDRVLPNLEYTWSLWYTVEDKYAQELKKAGGDKLTVTYPVTPANQDYLIISKENIKYGNLPQKYLFIENSPFTSLFVSSYLLTIKKL</sequence>
<feature type="transmembrane region" description="Helical" evidence="1">
    <location>
        <begin position="89"/>
        <end position="108"/>
    </location>
</feature>
<dbReference type="STRING" id="1802630.A3H26_01440"/>
<feature type="transmembrane region" description="Helical" evidence="1">
    <location>
        <begin position="117"/>
        <end position="136"/>
    </location>
</feature>
<feature type="transmembrane region" description="Helical" evidence="1">
    <location>
        <begin position="274"/>
        <end position="293"/>
    </location>
</feature>
<feature type="transmembrane region" description="Helical" evidence="1">
    <location>
        <begin position="349"/>
        <end position="367"/>
    </location>
</feature>
<feature type="transmembrane region" description="Helical" evidence="1">
    <location>
        <begin position="410"/>
        <end position="437"/>
    </location>
</feature>
<feature type="transmembrane region" description="Helical" evidence="1">
    <location>
        <begin position="171"/>
        <end position="196"/>
    </location>
</feature>
<proteinExistence type="predicted"/>
<feature type="domain" description="Glycosyltransferase RgtA/B/C/D-like" evidence="2">
    <location>
        <begin position="83"/>
        <end position="223"/>
    </location>
</feature>
<dbReference type="AlphaFoldDB" id="A0A1F4VKM7"/>
<feature type="transmembrane region" description="Helical" evidence="1">
    <location>
        <begin position="142"/>
        <end position="159"/>
    </location>
</feature>
<evidence type="ECO:0000256" key="1">
    <source>
        <dbReference type="SAM" id="Phobius"/>
    </source>
</evidence>
<dbReference type="InterPro" id="IPR038731">
    <property type="entry name" value="RgtA/B/C-like"/>
</dbReference>
<protein>
    <recommendedName>
        <fullName evidence="2">Glycosyltransferase RgtA/B/C/D-like domain-containing protein</fullName>
    </recommendedName>
</protein>
<dbReference type="Pfam" id="PF13231">
    <property type="entry name" value="PMT_2"/>
    <property type="match status" value="1"/>
</dbReference>
<organism evidence="3 4">
    <name type="scientific">candidate division WWE3 bacterium RIFCSPLOWO2_12_FULL_36_10</name>
    <dbReference type="NCBI Taxonomy" id="1802630"/>
    <lineage>
        <taxon>Bacteria</taxon>
        <taxon>Katanobacteria</taxon>
    </lineage>
</organism>
<dbReference type="EMBL" id="MEVN01000011">
    <property type="protein sequence ID" value="OGC57520.1"/>
    <property type="molecule type" value="Genomic_DNA"/>
</dbReference>
<comment type="caution">
    <text evidence="3">The sequence shown here is derived from an EMBL/GenBank/DDBJ whole genome shotgun (WGS) entry which is preliminary data.</text>
</comment>
<dbReference type="Proteomes" id="UP000177763">
    <property type="component" value="Unassembled WGS sequence"/>
</dbReference>